<keyword evidence="1" id="KW-1133">Transmembrane helix</keyword>
<gene>
    <name evidence="2" type="ORF">Bpfe_017267</name>
</gene>
<evidence type="ECO:0000313" key="3">
    <source>
        <dbReference type="Proteomes" id="UP001233172"/>
    </source>
</evidence>
<dbReference type="EMBL" id="JASAOG010000087">
    <property type="protein sequence ID" value="KAK0053336.1"/>
    <property type="molecule type" value="Genomic_DNA"/>
</dbReference>
<name>A0AAD8BEY0_BIOPF</name>
<comment type="caution">
    <text evidence="2">The sequence shown here is derived from an EMBL/GenBank/DDBJ whole genome shotgun (WGS) entry which is preliminary data.</text>
</comment>
<sequence length="93" mass="10155">MASSQILSWFGNVSAENVPKSSKDVLTFHQFVMFEGILSGAHTVISVWGIFGNTINIMTFISMGIKDGFSLSMTLLAGVELFHVLIIFLRSVA</sequence>
<keyword evidence="1" id="KW-0812">Transmembrane</keyword>
<protein>
    <submittedName>
        <fullName evidence="2">Uncharacterized protein</fullName>
    </submittedName>
</protein>
<keyword evidence="1" id="KW-0472">Membrane</keyword>
<dbReference type="Proteomes" id="UP001233172">
    <property type="component" value="Unassembled WGS sequence"/>
</dbReference>
<evidence type="ECO:0000256" key="1">
    <source>
        <dbReference type="SAM" id="Phobius"/>
    </source>
</evidence>
<accession>A0AAD8BEY0</accession>
<feature type="transmembrane region" description="Helical" evidence="1">
    <location>
        <begin position="71"/>
        <end position="89"/>
    </location>
</feature>
<organism evidence="2 3">
    <name type="scientific">Biomphalaria pfeifferi</name>
    <name type="common">Bloodfluke planorb</name>
    <name type="synonym">Freshwater snail</name>
    <dbReference type="NCBI Taxonomy" id="112525"/>
    <lineage>
        <taxon>Eukaryota</taxon>
        <taxon>Metazoa</taxon>
        <taxon>Spiralia</taxon>
        <taxon>Lophotrochozoa</taxon>
        <taxon>Mollusca</taxon>
        <taxon>Gastropoda</taxon>
        <taxon>Heterobranchia</taxon>
        <taxon>Euthyneura</taxon>
        <taxon>Panpulmonata</taxon>
        <taxon>Hygrophila</taxon>
        <taxon>Lymnaeoidea</taxon>
        <taxon>Planorbidae</taxon>
        <taxon>Biomphalaria</taxon>
    </lineage>
</organism>
<proteinExistence type="predicted"/>
<reference evidence="2" key="2">
    <citation type="submission" date="2023-04" db="EMBL/GenBank/DDBJ databases">
        <authorList>
            <person name="Bu L."/>
            <person name="Lu L."/>
            <person name="Laidemitt M.R."/>
            <person name="Zhang S.M."/>
            <person name="Mutuku M."/>
            <person name="Mkoji G."/>
            <person name="Steinauer M."/>
            <person name="Loker E.S."/>
        </authorList>
    </citation>
    <scope>NUCLEOTIDE SEQUENCE</scope>
    <source>
        <strain evidence="2">KasaAsao</strain>
        <tissue evidence="2">Whole Snail</tissue>
    </source>
</reference>
<keyword evidence="3" id="KW-1185">Reference proteome</keyword>
<dbReference type="AlphaFoldDB" id="A0AAD8BEY0"/>
<reference evidence="2" key="1">
    <citation type="journal article" date="2023" name="PLoS Negl. Trop. Dis.">
        <title>A genome sequence for Biomphalaria pfeifferi, the major vector snail for the human-infecting parasite Schistosoma mansoni.</title>
        <authorList>
            <person name="Bu L."/>
            <person name="Lu L."/>
            <person name="Laidemitt M.R."/>
            <person name="Zhang S.M."/>
            <person name="Mutuku M."/>
            <person name="Mkoji G."/>
            <person name="Steinauer M."/>
            <person name="Loker E.S."/>
        </authorList>
    </citation>
    <scope>NUCLEOTIDE SEQUENCE</scope>
    <source>
        <strain evidence="2">KasaAsao</strain>
    </source>
</reference>
<feature type="transmembrane region" description="Helical" evidence="1">
    <location>
        <begin position="31"/>
        <end position="51"/>
    </location>
</feature>
<evidence type="ECO:0000313" key="2">
    <source>
        <dbReference type="EMBL" id="KAK0053336.1"/>
    </source>
</evidence>